<evidence type="ECO:0000313" key="1">
    <source>
        <dbReference type="EMBL" id="KAH9481015.1"/>
    </source>
</evidence>
<accession>A0ACB8GZ37</accession>
<organism evidence="1 2">
    <name type="scientific">Psilocybe cubensis</name>
    <name type="common">Psychedelic mushroom</name>
    <name type="synonym">Stropharia cubensis</name>
    <dbReference type="NCBI Taxonomy" id="181762"/>
    <lineage>
        <taxon>Eukaryota</taxon>
        <taxon>Fungi</taxon>
        <taxon>Dikarya</taxon>
        <taxon>Basidiomycota</taxon>
        <taxon>Agaricomycotina</taxon>
        <taxon>Agaricomycetes</taxon>
        <taxon>Agaricomycetidae</taxon>
        <taxon>Agaricales</taxon>
        <taxon>Agaricineae</taxon>
        <taxon>Strophariaceae</taxon>
        <taxon>Psilocybe</taxon>
    </lineage>
</organism>
<evidence type="ECO:0000313" key="2">
    <source>
        <dbReference type="Proteomes" id="UP000664032"/>
    </source>
</evidence>
<proteinExistence type="predicted"/>
<sequence length="122" mass="12931">MIISNFIQSLIAVAMALGSDATPLDVRSPQDPGTLFNGTLFVCAFPNYVLPCANFNYSTDVCVNLTVPFMNSTASATPRDTFSICALFTGPNCTGSSITVSYPGNSNINPPTYASFRCTIPV</sequence>
<gene>
    <name evidence="1" type="ORF">JR316_0005533</name>
</gene>
<name>A0ACB8GZ37_PSICU</name>
<keyword evidence="2" id="KW-1185">Reference proteome</keyword>
<dbReference type="EMBL" id="JAFIQS020000005">
    <property type="protein sequence ID" value="KAH9481015.1"/>
    <property type="molecule type" value="Genomic_DNA"/>
</dbReference>
<dbReference type="Proteomes" id="UP000664032">
    <property type="component" value="Unassembled WGS sequence"/>
</dbReference>
<comment type="caution">
    <text evidence="1">The sequence shown here is derived from an EMBL/GenBank/DDBJ whole genome shotgun (WGS) entry which is preliminary data.</text>
</comment>
<protein>
    <submittedName>
        <fullName evidence="1">Uncharacterized protein</fullName>
    </submittedName>
</protein>
<reference evidence="1" key="1">
    <citation type="submission" date="2021-10" db="EMBL/GenBank/DDBJ databases">
        <title>Psilocybe cubensis genome.</title>
        <authorList>
            <person name="Mckernan K.J."/>
            <person name="Crawford S."/>
            <person name="Trippe A."/>
            <person name="Kane L.T."/>
            <person name="Mclaughlin S."/>
        </authorList>
    </citation>
    <scope>NUCLEOTIDE SEQUENCE</scope>
    <source>
        <strain evidence="1">MGC-MH-2018</strain>
    </source>
</reference>